<accession>A0A2G1QNU6</accession>
<keyword evidence="1" id="KW-0732">Signal</keyword>
<keyword evidence="3" id="KW-1185">Reference proteome</keyword>
<sequence>MFLLRPALSFFALLLASGISQAGDAATFRVHALAYLAEGGPVMERDAPVHWAFFRLGDDGRRSPEPVAEGDGGEAEFSLPAGIHVGVASLGALRNELLVEPDGDHGVVAEMIFDAGILTVTPVLEGSGETLSDARIEMIYVGGQDKGTGPTTRYVGAGSVEVHAVAAGANVRKDIPVNAGERIETTITVPAGT</sequence>
<feature type="chain" id="PRO_5013793741" evidence="1">
    <location>
        <begin position="23"/>
        <end position="193"/>
    </location>
</feature>
<organism evidence="2 3">
    <name type="scientific">Zhengella mangrovi</name>
    <dbReference type="NCBI Taxonomy" id="1982044"/>
    <lineage>
        <taxon>Bacteria</taxon>
        <taxon>Pseudomonadati</taxon>
        <taxon>Pseudomonadota</taxon>
        <taxon>Alphaproteobacteria</taxon>
        <taxon>Hyphomicrobiales</taxon>
        <taxon>Notoacmeibacteraceae</taxon>
        <taxon>Zhengella</taxon>
    </lineage>
</organism>
<comment type="caution">
    <text evidence="2">The sequence shown here is derived from an EMBL/GenBank/DDBJ whole genome shotgun (WGS) entry which is preliminary data.</text>
</comment>
<feature type="signal peptide" evidence="1">
    <location>
        <begin position="1"/>
        <end position="22"/>
    </location>
</feature>
<dbReference type="EMBL" id="PDVP01000005">
    <property type="protein sequence ID" value="PHP67144.1"/>
    <property type="molecule type" value="Genomic_DNA"/>
</dbReference>
<evidence type="ECO:0000313" key="3">
    <source>
        <dbReference type="Proteomes" id="UP000221168"/>
    </source>
</evidence>
<proteinExistence type="predicted"/>
<name>A0A2G1QNU6_9HYPH</name>
<reference evidence="2 3" key="1">
    <citation type="submission" date="2017-10" db="EMBL/GenBank/DDBJ databases">
        <title>Sedimentibacterium mangrovi gen. nov., sp. nov., a novel member of family Phyllobacteriacea isolated from mangrove sediment.</title>
        <authorList>
            <person name="Liao H."/>
            <person name="Tian Y."/>
        </authorList>
    </citation>
    <scope>NUCLEOTIDE SEQUENCE [LARGE SCALE GENOMIC DNA]</scope>
    <source>
        <strain evidence="2 3">X9-2-2</strain>
    </source>
</reference>
<protein>
    <submittedName>
        <fullName evidence="2">Uncharacterized protein</fullName>
    </submittedName>
</protein>
<dbReference type="RefSeq" id="WP_099306465.1">
    <property type="nucleotide sequence ID" value="NZ_PDVP01000005.1"/>
</dbReference>
<gene>
    <name evidence="2" type="ORF">CSC94_11405</name>
</gene>
<evidence type="ECO:0000256" key="1">
    <source>
        <dbReference type="SAM" id="SignalP"/>
    </source>
</evidence>
<dbReference type="Proteomes" id="UP000221168">
    <property type="component" value="Unassembled WGS sequence"/>
</dbReference>
<dbReference type="AlphaFoldDB" id="A0A2G1QNU6"/>
<evidence type="ECO:0000313" key="2">
    <source>
        <dbReference type="EMBL" id="PHP67144.1"/>
    </source>
</evidence>